<name>A0A453AUP6_AEGTS</name>
<reference evidence="1" key="5">
    <citation type="journal article" date="2021" name="G3 (Bethesda)">
        <title>Aegilops tauschii genome assembly Aet v5.0 features greater sequence contiguity and improved annotation.</title>
        <authorList>
            <person name="Wang L."/>
            <person name="Zhu T."/>
            <person name="Rodriguez J.C."/>
            <person name="Deal K.R."/>
            <person name="Dubcovsky J."/>
            <person name="McGuire P.E."/>
            <person name="Lux T."/>
            <person name="Spannagl M."/>
            <person name="Mayer K.F.X."/>
            <person name="Baldrich P."/>
            <person name="Meyers B.C."/>
            <person name="Huo N."/>
            <person name="Gu Y.Q."/>
            <person name="Zhou H."/>
            <person name="Devos K.M."/>
            <person name="Bennetzen J.L."/>
            <person name="Unver T."/>
            <person name="Budak H."/>
            <person name="Gulick P.J."/>
            <person name="Galiba G."/>
            <person name="Kalapos B."/>
            <person name="Nelson D.R."/>
            <person name="Li P."/>
            <person name="You F.M."/>
            <person name="Luo M.C."/>
            <person name="Dvorak J."/>
        </authorList>
    </citation>
    <scope>NUCLEOTIDE SEQUENCE [LARGE SCALE GENOMIC DNA]</scope>
    <source>
        <strain evidence="1">cv. AL8/78</strain>
    </source>
</reference>
<dbReference type="EnsemblPlants" id="AET2Gv20265000.1">
    <property type="protein sequence ID" value="AET2Gv20265000.1"/>
    <property type="gene ID" value="AET2Gv20265000"/>
</dbReference>
<dbReference type="AlphaFoldDB" id="A0A453AUP6"/>
<reference evidence="2" key="1">
    <citation type="journal article" date="2014" name="Science">
        <title>Ancient hybridizations among the ancestral genomes of bread wheat.</title>
        <authorList>
            <consortium name="International Wheat Genome Sequencing Consortium,"/>
            <person name="Marcussen T."/>
            <person name="Sandve S.R."/>
            <person name="Heier L."/>
            <person name="Spannagl M."/>
            <person name="Pfeifer M."/>
            <person name="Jakobsen K.S."/>
            <person name="Wulff B.B."/>
            <person name="Steuernagel B."/>
            <person name="Mayer K.F."/>
            <person name="Olsen O.A."/>
        </authorList>
    </citation>
    <scope>NUCLEOTIDE SEQUENCE [LARGE SCALE GENOMIC DNA]</scope>
    <source>
        <strain evidence="2">cv. AL8/78</strain>
    </source>
</reference>
<evidence type="ECO:0000313" key="1">
    <source>
        <dbReference type="EnsemblPlants" id="AET2Gv20265000.1"/>
    </source>
</evidence>
<proteinExistence type="predicted"/>
<dbReference type="Proteomes" id="UP000015105">
    <property type="component" value="Chromosome 2D"/>
</dbReference>
<dbReference type="Gramene" id="AET2Gv20265000.1">
    <property type="protein sequence ID" value="AET2Gv20265000.1"/>
    <property type="gene ID" value="AET2Gv20265000"/>
</dbReference>
<evidence type="ECO:0000313" key="2">
    <source>
        <dbReference type="Proteomes" id="UP000015105"/>
    </source>
</evidence>
<organism evidence="1 2">
    <name type="scientific">Aegilops tauschii subsp. strangulata</name>
    <name type="common">Goatgrass</name>
    <dbReference type="NCBI Taxonomy" id="200361"/>
    <lineage>
        <taxon>Eukaryota</taxon>
        <taxon>Viridiplantae</taxon>
        <taxon>Streptophyta</taxon>
        <taxon>Embryophyta</taxon>
        <taxon>Tracheophyta</taxon>
        <taxon>Spermatophyta</taxon>
        <taxon>Magnoliopsida</taxon>
        <taxon>Liliopsida</taxon>
        <taxon>Poales</taxon>
        <taxon>Poaceae</taxon>
        <taxon>BOP clade</taxon>
        <taxon>Pooideae</taxon>
        <taxon>Triticodae</taxon>
        <taxon>Triticeae</taxon>
        <taxon>Triticinae</taxon>
        <taxon>Aegilops</taxon>
    </lineage>
</organism>
<reference evidence="2" key="2">
    <citation type="journal article" date="2017" name="Nat. Plants">
        <title>The Aegilops tauschii genome reveals multiple impacts of transposons.</title>
        <authorList>
            <person name="Zhao G."/>
            <person name="Zou C."/>
            <person name="Li K."/>
            <person name="Wang K."/>
            <person name="Li T."/>
            <person name="Gao L."/>
            <person name="Zhang X."/>
            <person name="Wang H."/>
            <person name="Yang Z."/>
            <person name="Liu X."/>
            <person name="Jiang W."/>
            <person name="Mao L."/>
            <person name="Kong X."/>
            <person name="Jiao Y."/>
            <person name="Jia J."/>
        </authorList>
    </citation>
    <scope>NUCLEOTIDE SEQUENCE [LARGE SCALE GENOMIC DNA]</scope>
    <source>
        <strain evidence="2">cv. AL8/78</strain>
    </source>
</reference>
<keyword evidence="2" id="KW-1185">Reference proteome</keyword>
<sequence>MTKVFEASEKAYPYLRDYHSLLWMRCMFNPDIKCDYINNNLAECFNSWVREIKDLPIVQLADKIREMIMDLFRKRRMIGEKLD</sequence>
<reference evidence="1" key="3">
    <citation type="journal article" date="2017" name="Nature">
        <title>Genome sequence of the progenitor of the wheat D genome Aegilops tauschii.</title>
        <authorList>
            <person name="Luo M.C."/>
            <person name="Gu Y.Q."/>
            <person name="Puiu D."/>
            <person name="Wang H."/>
            <person name="Twardziok S.O."/>
            <person name="Deal K.R."/>
            <person name="Huo N."/>
            <person name="Zhu T."/>
            <person name="Wang L."/>
            <person name="Wang Y."/>
            <person name="McGuire P.E."/>
            <person name="Liu S."/>
            <person name="Long H."/>
            <person name="Ramasamy R.K."/>
            <person name="Rodriguez J.C."/>
            <person name="Van S.L."/>
            <person name="Yuan L."/>
            <person name="Wang Z."/>
            <person name="Xia Z."/>
            <person name="Xiao L."/>
            <person name="Anderson O.D."/>
            <person name="Ouyang S."/>
            <person name="Liang Y."/>
            <person name="Zimin A.V."/>
            <person name="Pertea G."/>
            <person name="Qi P."/>
            <person name="Bennetzen J.L."/>
            <person name="Dai X."/>
            <person name="Dawson M.W."/>
            <person name="Muller H.G."/>
            <person name="Kugler K."/>
            <person name="Rivarola-Duarte L."/>
            <person name="Spannagl M."/>
            <person name="Mayer K.F.X."/>
            <person name="Lu F.H."/>
            <person name="Bevan M.W."/>
            <person name="Leroy P."/>
            <person name="Li P."/>
            <person name="You F.M."/>
            <person name="Sun Q."/>
            <person name="Liu Z."/>
            <person name="Lyons E."/>
            <person name="Wicker T."/>
            <person name="Salzberg S.L."/>
            <person name="Devos K.M."/>
            <person name="Dvorak J."/>
        </authorList>
    </citation>
    <scope>NUCLEOTIDE SEQUENCE [LARGE SCALE GENOMIC DNA]</scope>
    <source>
        <strain evidence="1">cv. AL8/78</strain>
    </source>
</reference>
<reference evidence="1" key="4">
    <citation type="submission" date="2019-03" db="UniProtKB">
        <authorList>
            <consortium name="EnsemblPlants"/>
        </authorList>
    </citation>
    <scope>IDENTIFICATION</scope>
</reference>
<protein>
    <submittedName>
        <fullName evidence="1">Uncharacterized protein</fullName>
    </submittedName>
</protein>
<accession>A0A453AUP6</accession>